<dbReference type="SUPFAM" id="SSF53955">
    <property type="entry name" value="Lysozyme-like"/>
    <property type="match status" value="1"/>
</dbReference>
<accession>A0ABV6FCT2</accession>
<organism evidence="3 4">
    <name type="scientific">Massilia consociata</name>
    <dbReference type="NCBI Taxonomy" id="760117"/>
    <lineage>
        <taxon>Bacteria</taxon>
        <taxon>Pseudomonadati</taxon>
        <taxon>Pseudomonadota</taxon>
        <taxon>Betaproteobacteria</taxon>
        <taxon>Burkholderiales</taxon>
        <taxon>Oxalobacteraceae</taxon>
        <taxon>Telluria group</taxon>
        <taxon>Massilia</taxon>
    </lineage>
</organism>
<dbReference type="RefSeq" id="WP_379678021.1">
    <property type="nucleotide sequence ID" value="NZ_JBHLWP010000006.1"/>
</dbReference>
<dbReference type="EMBL" id="JBHLWP010000006">
    <property type="protein sequence ID" value="MFC0251226.1"/>
    <property type="molecule type" value="Genomic_DNA"/>
</dbReference>
<proteinExistence type="predicted"/>
<dbReference type="Proteomes" id="UP001589773">
    <property type="component" value="Unassembled WGS sequence"/>
</dbReference>
<feature type="domain" description="Transglycosylase SLT" evidence="2">
    <location>
        <begin position="44"/>
        <end position="171"/>
    </location>
</feature>
<evidence type="ECO:0000259" key="2">
    <source>
        <dbReference type="Pfam" id="PF01464"/>
    </source>
</evidence>
<dbReference type="Gene3D" id="1.10.530.10">
    <property type="match status" value="1"/>
</dbReference>
<dbReference type="InterPro" id="IPR023346">
    <property type="entry name" value="Lysozyme-like_dom_sf"/>
</dbReference>
<feature type="chain" id="PRO_5047223817" evidence="1">
    <location>
        <begin position="29"/>
        <end position="244"/>
    </location>
</feature>
<dbReference type="InterPro" id="IPR008258">
    <property type="entry name" value="Transglycosylase_SLT_dom_1"/>
</dbReference>
<reference evidence="3 4" key="1">
    <citation type="submission" date="2024-09" db="EMBL/GenBank/DDBJ databases">
        <authorList>
            <person name="Sun Q."/>
            <person name="Mori K."/>
        </authorList>
    </citation>
    <scope>NUCLEOTIDE SEQUENCE [LARGE SCALE GENOMIC DNA]</scope>
    <source>
        <strain evidence="3 4">CCM 7792</strain>
    </source>
</reference>
<evidence type="ECO:0000256" key="1">
    <source>
        <dbReference type="SAM" id="SignalP"/>
    </source>
</evidence>
<feature type="signal peptide" evidence="1">
    <location>
        <begin position="1"/>
        <end position="28"/>
    </location>
</feature>
<evidence type="ECO:0000313" key="4">
    <source>
        <dbReference type="Proteomes" id="UP001589773"/>
    </source>
</evidence>
<name>A0ABV6FCT2_9BURK</name>
<dbReference type="Pfam" id="PF01464">
    <property type="entry name" value="SLT"/>
    <property type="match status" value="1"/>
</dbReference>
<sequence>MTFTAKARLLVALGLGLAGLASAPLAFADGTPTELTVSAKQYKQYFREASKEFDVPVELLQSIAYAETRWHPHVPKGKGKKNGEPEVEVESHHGQPISYGIMGLRNDGHFGQSLVQGAALIRVTPEQAASDTRTNIRAAAALLAHYGARKNKAFPLEDWESAVARYSGIPQPEIAQIYTYEVLTAIRQGRRSNMFEIDQKHVEMEKVYGKDKLRKLSARRIMIETGTPDPKISAPDFVDTPNKK</sequence>
<keyword evidence="1" id="KW-0732">Signal</keyword>
<comment type="caution">
    <text evidence="3">The sequence shown here is derived from an EMBL/GenBank/DDBJ whole genome shotgun (WGS) entry which is preliminary data.</text>
</comment>
<gene>
    <name evidence="3" type="ORF">ACFFJK_04930</name>
</gene>
<protein>
    <submittedName>
        <fullName evidence="3">Transglycosylase SLT domain-containing protein</fullName>
    </submittedName>
</protein>
<evidence type="ECO:0000313" key="3">
    <source>
        <dbReference type="EMBL" id="MFC0251226.1"/>
    </source>
</evidence>
<keyword evidence="4" id="KW-1185">Reference proteome</keyword>